<keyword evidence="1" id="KW-1133">Transmembrane helix</keyword>
<dbReference type="OrthoDB" id="9182237at2"/>
<gene>
    <name evidence="2" type="ORF">EV696_10427</name>
</gene>
<accession>A0A4R6UU85</accession>
<evidence type="ECO:0000313" key="3">
    <source>
        <dbReference type="Proteomes" id="UP000295375"/>
    </source>
</evidence>
<dbReference type="InterPro" id="IPR019201">
    <property type="entry name" value="DUF2065"/>
</dbReference>
<evidence type="ECO:0000256" key="1">
    <source>
        <dbReference type="SAM" id="Phobius"/>
    </source>
</evidence>
<keyword evidence="1" id="KW-0812">Transmembrane</keyword>
<dbReference type="RefSeq" id="WP_133588810.1">
    <property type="nucleotide sequence ID" value="NZ_CP037953.1"/>
</dbReference>
<dbReference type="PANTHER" id="PTHR38602">
    <property type="entry name" value="INNER MEMBRANE PROTEIN-RELATED"/>
    <property type="match status" value="1"/>
</dbReference>
<name>A0A4R6UU85_9GAMM</name>
<dbReference type="PANTHER" id="PTHR38602:SF1">
    <property type="entry name" value="INNER MEMBRANE PROTEIN"/>
    <property type="match status" value="1"/>
</dbReference>
<keyword evidence="3" id="KW-1185">Reference proteome</keyword>
<organism evidence="2 3">
    <name type="scientific">Permianibacter aggregans</name>
    <dbReference type="NCBI Taxonomy" id="1510150"/>
    <lineage>
        <taxon>Bacteria</taxon>
        <taxon>Pseudomonadati</taxon>
        <taxon>Pseudomonadota</taxon>
        <taxon>Gammaproteobacteria</taxon>
        <taxon>Pseudomonadales</taxon>
        <taxon>Pseudomonadaceae</taxon>
        <taxon>Permianibacter</taxon>
    </lineage>
</organism>
<feature type="transmembrane region" description="Helical" evidence="1">
    <location>
        <begin position="7"/>
        <end position="25"/>
    </location>
</feature>
<comment type="caution">
    <text evidence="2">The sequence shown here is derived from an EMBL/GenBank/DDBJ whole genome shotgun (WGS) entry which is preliminary data.</text>
</comment>
<dbReference type="EMBL" id="SNYM01000004">
    <property type="protein sequence ID" value="TDQ49323.1"/>
    <property type="molecule type" value="Genomic_DNA"/>
</dbReference>
<evidence type="ECO:0008006" key="4">
    <source>
        <dbReference type="Google" id="ProtNLM"/>
    </source>
</evidence>
<reference evidence="2 3" key="1">
    <citation type="submission" date="2019-03" db="EMBL/GenBank/DDBJ databases">
        <title>Genomic Encyclopedia of Type Strains, Phase IV (KMG-IV): sequencing the most valuable type-strain genomes for metagenomic binning, comparative biology and taxonomic classification.</title>
        <authorList>
            <person name="Goeker M."/>
        </authorList>
    </citation>
    <scope>NUCLEOTIDE SEQUENCE [LARGE SCALE GENOMIC DNA]</scope>
    <source>
        <strain evidence="2 3">DSM 103792</strain>
    </source>
</reference>
<evidence type="ECO:0000313" key="2">
    <source>
        <dbReference type="EMBL" id="TDQ49323.1"/>
    </source>
</evidence>
<proteinExistence type="predicted"/>
<dbReference type="AlphaFoldDB" id="A0A4R6UU85"/>
<feature type="transmembrane region" description="Helical" evidence="1">
    <location>
        <begin position="45"/>
        <end position="63"/>
    </location>
</feature>
<keyword evidence="1" id="KW-0472">Membrane</keyword>
<protein>
    <recommendedName>
        <fullName evidence="4">DUF2065 domain-containing protein</fullName>
    </recommendedName>
</protein>
<dbReference type="Pfam" id="PF09838">
    <property type="entry name" value="DUF2065"/>
    <property type="match status" value="1"/>
</dbReference>
<dbReference type="Proteomes" id="UP000295375">
    <property type="component" value="Unassembled WGS sequence"/>
</dbReference>
<sequence>MNIQWSDLMAGMALAMVLEGLLPFLSPKGFRDALITAVQLPDKALRRLGLISMVIGLAVLYWARH</sequence>